<dbReference type="GeneID" id="94849171"/>
<dbReference type="RefSeq" id="XP_068368186.1">
    <property type="nucleotide sequence ID" value="XM_068514467.1"/>
</dbReference>
<accession>A0A1J4KV79</accession>
<feature type="compositionally biased region" description="Acidic residues" evidence="1">
    <location>
        <begin position="244"/>
        <end position="260"/>
    </location>
</feature>
<dbReference type="InterPro" id="IPR032675">
    <property type="entry name" value="LRR_dom_sf"/>
</dbReference>
<dbReference type="AlphaFoldDB" id="A0A1J4KV79"/>
<protein>
    <submittedName>
        <fullName evidence="2">Uncharacterized protein</fullName>
    </submittedName>
</protein>
<dbReference type="VEuPathDB" id="TrichDB:TRFO_42742"/>
<dbReference type="OrthoDB" id="10646204at2759"/>
<proteinExistence type="predicted"/>
<sequence length="341" mass="39238">MIPQTLYKTDEILNICNGSLRYCDFDFSKIDYDDYTGLFNGLPNIVYKKVDSIRFSTDFQQQCLIATEVSEEDRQILDQSIALNRKRYNHYLYHILNNMLPKGKQIRSLCIDHIDIPSKYVNDFIHSCSVCPTLREFELDNVDLQDEAFLLLLEKFSPFKFTKIVLRRCGITDEVDEKVCDFLSVENNNKKWHLEIFDLSDNGFSPDELKNYLQILKYQVQHQLTSQAVEPPEILSELSTSYQESDENDREEEEEEEEANDEKTELSENSLTHGNDSIPTPLSTNDTPSTNEQLSTQSKDEERSEKSVSQSKSVSRSQSKSVSKSGSKPISVSKSVSKSKK</sequence>
<feature type="compositionally biased region" description="Polar residues" evidence="1">
    <location>
        <begin position="267"/>
        <end position="297"/>
    </location>
</feature>
<evidence type="ECO:0000313" key="2">
    <source>
        <dbReference type="EMBL" id="OHT15050.1"/>
    </source>
</evidence>
<evidence type="ECO:0000256" key="1">
    <source>
        <dbReference type="SAM" id="MobiDB-lite"/>
    </source>
</evidence>
<comment type="caution">
    <text evidence="2">The sequence shown here is derived from an EMBL/GenBank/DDBJ whole genome shotgun (WGS) entry which is preliminary data.</text>
</comment>
<gene>
    <name evidence="2" type="ORF">TRFO_42742</name>
</gene>
<feature type="compositionally biased region" description="Low complexity" evidence="1">
    <location>
        <begin position="307"/>
        <end position="341"/>
    </location>
</feature>
<dbReference type="SUPFAM" id="SSF52047">
    <property type="entry name" value="RNI-like"/>
    <property type="match status" value="1"/>
</dbReference>
<feature type="region of interest" description="Disordered" evidence="1">
    <location>
        <begin position="238"/>
        <end position="341"/>
    </location>
</feature>
<keyword evidence="3" id="KW-1185">Reference proteome</keyword>
<organism evidence="2 3">
    <name type="scientific">Tritrichomonas foetus</name>
    <dbReference type="NCBI Taxonomy" id="1144522"/>
    <lineage>
        <taxon>Eukaryota</taxon>
        <taxon>Metamonada</taxon>
        <taxon>Parabasalia</taxon>
        <taxon>Tritrichomonadida</taxon>
        <taxon>Tritrichomonadidae</taxon>
        <taxon>Tritrichomonas</taxon>
    </lineage>
</organism>
<reference evidence="2" key="1">
    <citation type="submission" date="2016-10" db="EMBL/GenBank/DDBJ databases">
        <authorList>
            <person name="Benchimol M."/>
            <person name="Almeida L.G."/>
            <person name="Vasconcelos A.T."/>
            <person name="Perreira-Neves A."/>
            <person name="Rosa I.A."/>
            <person name="Tasca T."/>
            <person name="Bogo M.R."/>
            <person name="de Souza W."/>
        </authorList>
    </citation>
    <scope>NUCLEOTIDE SEQUENCE [LARGE SCALE GENOMIC DNA]</scope>
    <source>
        <strain evidence="2">K</strain>
    </source>
</reference>
<name>A0A1J4KV79_9EUKA</name>
<evidence type="ECO:0000313" key="3">
    <source>
        <dbReference type="Proteomes" id="UP000179807"/>
    </source>
</evidence>
<dbReference type="Proteomes" id="UP000179807">
    <property type="component" value="Unassembled WGS sequence"/>
</dbReference>
<dbReference type="Gene3D" id="3.80.10.10">
    <property type="entry name" value="Ribonuclease Inhibitor"/>
    <property type="match status" value="1"/>
</dbReference>
<dbReference type="EMBL" id="MLAK01000280">
    <property type="protein sequence ID" value="OHT15050.1"/>
    <property type="molecule type" value="Genomic_DNA"/>
</dbReference>